<gene>
    <name evidence="15" type="ORF">BABINDRAFT_15867</name>
</gene>
<evidence type="ECO:0000256" key="6">
    <source>
        <dbReference type="ARBA" id="ARBA00022827"/>
    </source>
</evidence>
<dbReference type="Pfam" id="PF08022">
    <property type="entry name" value="FAD_binding_8"/>
    <property type="match status" value="1"/>
</dbReference>
<feature type="transmembrane region" description="Helical" evidence="13">
    <location>
        <begin position="227"/>
        <end position="249"/>
    </location>
</feature>
<evidence type="ECO:0000256" key="1">
    <source>
        <dbReference type="ARBA" id="ARBA00004141"/>
    </source>
</evidence>
<dbReference type="InterPro" id="IPR013130">
    <property type="entry name" value="Fe3_Rdtase_TM_dom"/>
</dbReference>
<evidence type="ECO:0000259" key="14">
    <source>
        <dbReference type="PROSITE" id="PS51384"/>
    </source>
</evidence>
<evidence type="ECO:0000313" key="16">
    <source>
        <dbReference type="Proteomes" id="UP000094336"/>
    </source>
</evidence>
<dbReference type="RefSeq" id="XP_018982328.1">
    <property type="nucleotide sequence ID" value="XM_019127295.1"/>
</dbReference>
<dbReference type="InterPro" id="IPR017927">
    <property type="entry name" value="FAD-bd_FR_type"/>
</dbReference>
<dbReference type="Proteomes" id="UP000094336">
    <property type="component" value="Unassembled WGS sequence"/>
</dbReference>
<evidence type="ECO:0000256" key="7">
    <source>
        <dbReference type="ARBA" id="ARBA00022982"/>
    </source>
</evidence>
<comment type="similarity">
    <text evidence="2">Belongs to the ferric reductase (FRE) family.</text>
</comment>
<dbReference type="GO" id="GO:0000293">
    <property type="term" value="F:ferric-chelate reductase activity"/>
    <property type="evidence" value="ECO:0007669"/>
    <property type="project" value="UniProtKB-ARBA"/>
</dbReference>
<dbReference type="OrthoDB" id="4494341at2759"/>
<protein>
    <recommendedName>
        <fullName evidence="14">FAD-binding FR-type domain-containing protein</fullName>
    </recommendedName>
</protein>
<dbReference type="CDD" id="cd06186">
    <property type="entry name" value="NOX_Duox_like_FAD_NADP"/>
    <property type="match status" value="1"/>
</dbReference>
<evidence type="ECO:0000256" key="4">
    <source>
        <dbReference type="ARBA" id="ARBA00022630"/>
    </source>
</evidence>
<comment type="subcellular location">
    <subcellularLocation>
        <location evidence="1">Membrane</location>
        <topology evidence="1">Multi-pass membrane protein</topology>
    </subcellularLocation>
</comment>
<feature type="non-terminal residue" evidence="15">
    <location>
        <position position="647"/>
    </location>
</feature>
<dbReference type="InterPro" id="IPR039261">
    <property type="entry name" value="FNR_nucleotide-bd"/>
</dbReference>
<evidence type="ECO:0000256" key="11">
    <source>
        <dbReference type="ARBA" id="ARBA00023136"/>
    </source>
</evidence>
<accession>A0A1E3QH91</accession>
<dbReference type="Pfam" id="PF08030">
    <property type="entry name" value="NAD_binding_6"/>
    <property type="match status" value="1"/>
</dbReference>
<dbReference type="AlphaFoldDB" id="A0A1E3QH91"/>
<keyword evidence="3" id="KW-0813">Transport</keyword>
<dbReference type="GO" id="GO:0006879">
    <property type="term" value="P:intracellular iron ion homeostasis"/>
    <property type="evidence" value="ECO:0007669"/>
    <property type="project" value="TreeGrafter"/>
</dbReference>
<evidence type="ECO:0000256" key="10">
    <source>
        <dbReference type="ARBA" id="ARBA00023065"/>
    </source>
</evidence>
<dbReference type="GO" id="GO:0006826">
    <property type="term" value="P:iron ion transport"/>
    <property type="evidence" value="ECO:0007669"/>
    <property type="project" value="TreeGrafter"/>
</dbReference>
<evidence type="ECO:0000256" key="13">
    <source>
        <dbReference type="SAM" id="Phobius"/>
    </source>
</evidence>
<feature type="transmembrane region" description="Helical" evidence="13">
    <location>
        <begin position="154"/>
        <end position="175"/>
    </location>
</feature>
<keyword evidence="9" id="KW-0560">Oxidoreductase</keyword>
<reference evidence="16" key="1">
    <citation type="submission" date="2016-05" db="EMBL/GenBank/DDBJ databases">
        <title>Comparative genomics of biotechnologically important yeasts.</title>
        <authorList>
            <consortium name="DOE Joint Genome Institute"/>
            <person name="Riley R."/>
            <person name="Haridas S."/>
            <person name="Wolfe K.H."/>
            <person name="Lopes M.R."/>
            <person name="Hittinger C.T."/>
            <person name="Goker M."/>
            <person name="Salamov A."/>
            <person name="Wisecaver J."/>
            <person name="Long T.M."/>
            <person name="Aerts A.L."/>
            <person name="Barry K."/>
            <person name="Choi C."/>
            <person name="Clum A."/>
            <person name="Coughlan A.Y."/>
            <person name="Deshpande S."/>
            <person name="Douglass A.P."/>
            <person name="Hanson S.J."/>
            <person name="Klenk H.-P."/>
            <person name="Labutti K."/>
            <person name="Lapidus A."/>
            <person name="Lindquist E."/>
            <person name="Lipzen A."/>
            <person name="Meier-Kolthoff J.P."/>
            <person name="Ohm R.A."/>
            <person name="Otillar R.P."/>
            <person name="Pangilinan J."/>
            <person name="Peng Y."/>
            <person name="Rokas A."/>
            <person name="Rosa C.A."/>
            <person name="Scheuner C."/>
            <person name="Sibirny A.A."/>
            <person name="Slot J.C."/>
            <person name="Stielow J.B."/>
            <person name="Sun H."/>
            <person name="Kurtzman C.P."/>
            <person name="Blackwell M."/>
            <person name="Grigoriev I.V."/>
            <person name="Jeffries T.W."/>
        </authorList>
    </citation>
    <scope>NUCLEOTIDE SEQUENCE [LARGE SCALE GENOMIC DNA]</scope>
    <source>
        <strain evidence="16">NRRL Y-12698</strain>
    </source>
</reference>
<dbReference type="GO" id="GO:0005886">
    <property type="term" value="C:plasma membrane"/>
    <property type="evidence" value="ECO:0007669"/>
    <property type="project" value="TreeGrafter"/>
</dbReference>
<keyword evidence="7" id="KW-0249">Electron transport</keyword>
<evidence type="ECO:0000256" key="5">
    <source>
        <dbReference type="ARBA" id="ARBA00022692"/>
    </source>
</evidence>
<evidence type="ECO:0000256" key="12">
    <source>
        <dbReference type="ARBA" id="ARBA00023180"/>
    </source>
</evidence>
<dbReference type="Pfam" id="PF01794">
    <property type="entry name" value="Ferric_reduct"/>
    <property type="match status" value="1"/>
</dbReference>
<keyword evidence="8 13" id="KW-1133">Transmembrane helix</keyword>
<dbReference type="STRING" id="984486.A0A1E3QH91"/>
<dbReference type="InterPro" id="IPR013112">
    <property type="entry name" value="FAD-bd_8"/>
</dbReference>
<dbReference type="SFLD" id="SFLDS00052">
    <property type="entry name" value="Ferric_Reductase_Domain"/>
    <property type="match status" value="1"/>
</dbReference>
<keyword evidence="6" id="KW-0274">FAD</keyword>
<keyword evidence="12" id="KW-0325">Glycoprotein</keyword>
<organism evidence="15 16">
    <name type="scientific">Babjeviella inositovora NRRL Y-12698</name>
    <dbReference type="NCBI Taxonomy" id="984486"/>
    <lineage>
        <taxon>Eukaryota</taxon>
        <taxon>Fungi</taxon>
        <taxon>Dikarya</taxon>
        <taxon>Ascomycota</taxon>
        <taxon>Saccharomycotina</taxon>
        <taxon>Pichiomycetes</taxon>
        <taxon>Serinales incertae sedis</taxon>
        <taxon>Babjeviella</taxon>
    </lineage>
</organism>
<dbReference type="InterPro" id="IPR013121">
    <property type="entry name" value="Fe_red_NAD-bd_6"/>
</dbReference>
<evidence type="ECO:0000256" key="9">
    <source>
        <dbReference type="ARBA" id="ARBA00023002"/>
    </source>
</evidence>
<name>A0A1E3QH91_9ASCO</name>
<sequence>MNATLISYSPITVEPKEVKVYYESNYNMLNNYTASLNIGAGFIALVTLFMVVSGIANWAVLLCPRLVMRLNGSLSKALKRHITLPAMYSTNKNVPPKLFGLPHGLLPTRAESLIIFLLWVYMILGSSIGFHHVSGNPMWNGAQSEIGQLIGDRTGMLALFVYPMLILFASRNNILMFFTRWSYARFNTLHRHMARIFLVLVIAHGIARTINLFGVSTANYRSSMTGYVLWGIAAASCMGLIVIQSILVLRRKSYEAFLIVHIVLAIAILISIHYHINSFGYQGFTWVTIGIWGLDRVIRLIRMFSFGIKEANVKLIAGETVKVTVPKPKHWNAKPGQYAFVSFMMPACFWQSHPFTMITETESELSFAIKVKGGVTLSLYKHLVSMPSQTATIKKYNQSLLMASGNGIPGMYDHAMRLDATNAKHSVKLVWVMRNYMSLSWMYEEMKKLGSTKVETIVYVTRPNDFIRKNLELFGSDSAGSESDKYDKGKEEVKVKTEINSVHKLQESLPHIEFREGRPDIDGIIVDEISLAQGRIVVCDVYEIYTSQDYAVMACSGVIEATTTFCSKKAHIVGNCYCASVPEMGSLLTCLHDMGYYNDKMVAYLGDACTVNYPNTTLDAQFFDAVYQNASKYIITPPADMNATLIS</sequence>
<dbReference type="GO" id="GO:0015677">
    <property type="term" value="P:copper ion import"/>
    <property type="evidence" value="ECO:0007669"/>
    <property type="project" value="TreeGrafter"/>
</dbReference>
<feature type="transmembrane region" description="Helical" evidence="13">
    <location>
        <begin position="113"/>
        <end position="134"/>
    </location>
</feature>
<keyword evidence="4" id="KW-0285">Flavoprotein</keyword>
<keyword evidence="10" id="KW-0406">Ion transport</keyword>
<dbReference type="EMBL" id="KV454444">
    <property type="protein sequence ID" value="ODQ77000.1"/>
    <property type="molecule type" value="Genomic_DNA"/>
</dbReference>
<dbReference type="PROSITE" id="PS51384">
    <property type="entry name" value="FAD_FR"/>
    <property type="match status" value="1"/>
</dbReference>
<proteinExistence type="inferred from homology"/>
<keyword evidence="16" id="KW-1185">Reference proteome</keyword>
<dbReference type="Gene3D" id="3.40.50.80">
    <property type="entry name" value="Nucleotide-binding domain of ferredoxin-NADP reductase (FNR) module"/>
    <property type="match status" value="1"/>
</dbReference>
<evidence type="ECO:0000256" key="2">
    <source>
        <dbReference type="ARBA" id="ARBA00006278"/>
    </source>
</evidence>
<dbReference type="PANTHER" id="PTHR32361:SF9">
    <property type="entry name" value="FERRIC REDUCTASE TRANSMEMBRANE COMPONENT 3-RELATED"/>
    <property type="match status" value="1"/>
</dbReference>
<feature type="transmembrane region" description="Helical" evidence="13">
    <location>
        <begin position="256"/>
        <end position="274"/>
    </location>
</feature>
<feature type="transmembrane region" description="Helical" evidence="13">
    <location>
        <begin position="196"/>
        <end position="215"/>
    </location>
</feature>
<evidence type="ECO:0000256" key="8">
    <source>
        <dbReference type="ARBA" id="ARBA00022989"/>
    </source>
</evidence>
<dbReference type="GeneID" id="30145148"/>
<dbReference type="SFLD" id="SFLDG01168">
    <property type="entry name" value="Ferric_reductase_subgroup_(FRE"/>
    <property type="match status" value="1"/>
</dbReference>
<keyword evidence="11 13" id="KW-0472">Membrane</keyword>
<evidence type="ECO:0000256" key="3">
    <source>
        <dbReference type="ARBA" id="ARBA00022448"/>
    </source>
</evidence>
<evidence type="ECO:0000313" key="15">
    <source>
        <dbReference type="EMBL" id="ODQ77000.1"/>
    </source>
</evidence>
<feature type="domain" description="FAD-binding FR-type" evidence="14">
    <location>
        <begin position="290"/>
        <end position="410"/>
    </location>
</feature>
<dbReference type="InterPro" id="IPR051410">
    <property type="entry name" value="Ferric/Cupric_Reductase"/>
</dbReference>
<keyword evidence="5 13" id="KW-0812">Transmembrane</keyword>
<feature type="transmembrane region" description="Helical" evidence="13">
    <location>
        <begin position="38"/>
        <end position="63"/>
    </location>
</feature>
<dbReference type="PANTHER" id="PTHR32361">
    <property type="entry name" value="FERRIC/CUPRIC REDUCTASE TRANSMEMBRANE COMPONENT"/>
    <property type="match status" value="1"/>
</dbReference>